<dbReference type="PROSITE" id="PS50846">
    <property type="entry name" value="HMA_2"/>
    <property type="match status" value="1"/>
</dbReference>
<comment type="caution">
    <text evidence="8">The sequence shown here is derived from an EMBL/GenBank/DDBJ whole genome shotgun (WGS) entry which is preliminary data.</text>
</comment>
<comment type="subcellular location">
    <subcellularLocation>
        <location evidence="1">Membrane</location>
        <topology evidence="1">Peripheral membrane protein</topology>
    </subcellularLocation>
</comment>
<dbReference type="Proteomes" id="UP001604277">
    <property type="component" value="Unassembled WGS sequence"/>
</dbReference>
<evidence type="ECO:0000256" key="3">
    <source>
        <dbReference type="ARBA" id="ARBA00022723"/>
    </source>
</evidence>
<keyword evidence="4" id="KW-0449">Lipoprotein</keyword>
<evidence type="ECO:0000313" key="8">
    <source>
        <dbReference type="EMBL" id="KAL2513832.1"/>
    </source>
</evidence>
<evidence type="ECO:0000256" key="2">
    <source>
        <dbReference type="ARBA" id="ARBA00022481"/>
    </source>
</evidence>
<evidence type="ECO:0000256" key="5">
    <source>
        <dbReference type="ARBA" id="ARBA00023289"/>
    </source>
</evidence>
<proteinExistence type="inferred from homology"/>
<comment type="similarity">
    <text evidence="6">Belongs to the HIPP family.</text>
</comment>
<name>A0ABD1TM84_9LAMI</name>
<dbReference type="InterPro" id="IPR006121">
    <property type="entry name" value="HMA_dom"/>
</dbReference>
<organism evidence="8 9">
    <name type="scientific">Forsythia ovata</name>
    <dbReference type="NCBI Taxonomy" id="205694"/>
    <lineage>
        <taxon>Eukaryota</taxon>
        <taxon>Viridiplantae</taxon>
        <taxon>Streptophyta</taxon>
        <taxon>Embryophyta</taxon>
        <taxon>Tracheophyta</taxon>
        <taxon>Spermatophyta</taxon>
        <taxon>Magnoliopsida</taxon>
        <taxon>eudicotyledons</taxon>
        <taxon>Gunneridae</taxon>
        <taxon>Pentapetalae</taxon>
        <taxon>asterids</taxon>
        <taxon>lamiids</taxon>
        <taxon>Lamiales</taxon>
        <taxon>Oleaceae</taxon>
        <taxon>Forsythieae</taxon>
        <taxon>Forsythia</taxon>
    </lineage>
</organism>
<dbReference type="GO" id="GO:0016020">
    <property type="term" value="C:membrane"/>
    <property type="evidence" value="ECO:0007669"/>
    <property type="project" value="UniProtKB-SubCell"/>
</dbReference>
<dbReference type="PANTHER" id="PTHR45811">
    <property type="entry name" value="COPPER TRANSPORT PROTEIN FAMILY-RELATED"/>
    <property type="match status" value="1"/>
</dbReference>
<protein>
    <submittedName>
        <fullName evidence="8">Heavy metal transport/detoxification superfamily protein</fullName>
    </submittedName>
</protein>
<dbReference type="Gene3D" id="3.30.70.100">
    <property type="match status" value="1"/>
</dbReference>
<keyword evidence="3" id="KW-0479">Metal-binding</keyword>
<evidence type="ECO:0000256" key="1">
    <source>
        <dbReference type="ARBA" id="ARBA00004170"/>
    </source>
</evidence>
<evidence type="ECO:0000256" key="4">
    <source>
        <dbReference type="ARBA" id="ARBA00023288"/>
    </source>
</evidence>
<keyword evidence="2" id="KW-0488">Methylation</keyword>
<sequence length="114" mass="12110">MATKKIELKVTINCEKCKTEVLKPVAKLTGIDEVTLNAEKGTLTVVGSVDPVSIITAIRKTGKFVEITSVGPPKKPDPKPDPAKPCTPLPACCKQCQLVGVSYVIYDSAPCSIL</sequence>
<dbReference type="Pfam" id="PF00403">
    <property type="entry name" value="HMA"/>
    <property type="match status" value="1"/>
</dbReference>
<keyword evidence="9" id="KW-1185">Reference proteome</keyword>
<dbReference type="InterPro" id="IPR036163">
    <property type="entry name" value="HMA_dom_sf"/>
</dbReference>
<gene>
    <name evidence="8" type="ORF">Fot_27803</name>
</gene>
<dbReference type="GO" id="GO:0009626">
    <property type="term" value="P:plant-type hypersensitive response"/>
    <property type="evidence" value="ECO:0007669"/>
    <property type="project" value="UniProtKB-KW"/>
</dbReference>
<dbReference type="PANTHER" id="PTHR45811:SF33">
    <property type="entry name" value="HEAVY METAL-ASSOCIATED ISOPRENYLATED PLANT PROTEIN 2-RELATED"/>
    <property type="match status" value="1"/>
</dbReference>
<dbReference type="SUPFAM" id="SSF55008">
    <property type="entry name" value="HMA, heavy metal-associated domain"/>
    <property type="match status" value="1"/>
</dbReference>
<dbReference type="InterPro" id="IPR051863">
    <property type="entry name" value="HIPP"/>
</dbReference>
<evidence type="ECO:0000256" key="6">
    <source>
        <dbReference type="ARBA" id="ARBA00024045"/>
    </source>
</evidence>
<dbReference type="AlphaFoldDB" id="A0ABD1TM84"/>
<evidence type="ECO:0000259" key="7">
    <source>
        <dbReference type="PROSITE" id="PS50846"/>
    </source>
</evidence>
<keyword evidence="5" id="KW-0636">Prenylation</keyword>
<reference evidence="9" key="1">
    <citation type="submission" date="2024-07" db="EMBL/GenBank/DDBJ databases">
        <title>Two chromosome-level genome assemblies of Korean endemic species Abeliophyllum distichum and Forsythia ovata (Oleaceae).</title>
        <authorList>
            <person name="Jang H."/>
        </authorList>
    </citation>
    <scope>NUCLEOTIDE SEQUENCE [LARGE SCALE GENOMIC DNA]</scope>
</reference>
<feature type="domain" description="HMA" evidence="7">
    <location>
        <begin position="3"/>
        <end position="66"/>
    </location>
</feature>
<dbReference type="EMBL" id="JBFOLJ010000008">
    <property type="protein sequence ID" value="KAL2513832.1"/>
    <property type="molecule type" value="Genomic_DNA"/>
</dbReference>
<evidence type="ECO:0000313" key="9">
    <source>
        <dbReference type="Proteomes" id="UP001604277"/>
    </source>
</evidence>
<accession>A0ABD1TM84</accession>
<dbReference type="GO" id="GO:0046872">
    <property type="term" value="F:metal ion binding"/>
    <property type="evidence" value="ECO:0007669"/>
    <property type="project" value="UniProtKB-KW"/>
</dbReference>